<gene>
    <name evidence="2" type="ORF">A3F83_10755</name>
</gene>
<organism evidence="2 3">
    <name type="scientific">Candidatus Glassbacteria bacterium RIFCSPLOWO2_12_FULL_58_11</name>
    <dbReference type="NCBI Taxonomy" id="1817867"/>
    <lineage>
        <taxon>Bacteria</taxon>
        <taxon>Candidatus Glassiibacteriota</taxon>
    </lineage>
</organism>
<dbReference type="AlphaFoldDB" id="A0A1F5Z0G5"/>
<sequence length="680" mass="75224">MIIKHGDSGGTARVLLSLLAVSILAAAVSPALRAEPRPEAALKAAENRRLSPFTGYTREHWLEVCEKLIAGILPYCDPETGLPVLKGVPTETGHFKLQREFIGGQKEAFERSLMLVAIYTAATGKDRVPGYDGSVSAPYLKGIIRGTDPSDPAHWGEREQYDAFGTNIALAVLVSPKFFWEPLSARQQENLLLFLEDLSNMVAYDCNHWYFHLMAIPVLQRYGKTNPRREYLTAIFDRLLNWYRGDGWYIDGGNFTFDYYNLWGFQLYNNALCYFDSQWKGLYGERVKASAARFLESFRCLYGRDGGPIPFGRSLTYRFASLSALGWAVLDGTCTLPPGEARRIASGCLKYFWDNGCLSVNGLLEPGFYGPNSAVAESYIDRGSPYWAAQGLICLVIPENDPFWTAAEKPMPADGVGGRLALPGAQMTLNVSPVDCEARAYIVGEPVGHAGQWQRGIKYFQHSYSSYLGWCALGEGGPDLGAGRTGVSYDGKSWIYRTNPRPVQVDPYHCISTWDFTLDTPDKELEDFGQVVTHTLIGDNGEVHIFWHNSTRPLYLYLGGYGISVPAGSEPAAQAQDNILYLNTGRYHSAIRTLQAPSGVLKVERLKPREGWGNAHLFGGEGAFPYWQSLAAVPPNTVVALYVNGTRDRVPPVPQISLQGGLGLLRVNLEGVTYQIETPF</sequence>
<dbReference type="PANTHER" id="PTHR35339">
    <property type="entry name" value="LINALOOL DEHYDRATASE_ISOMERASE DOMAIN-CONTAINING PROTEIN"/>
    <property type="match status" value="1"/>
</dbReference>
<dbReference type="InterPro" id="IPR049349">
    <property type="entry name" value="DUF2264_N"/>
</dbReference>
<dbReference type="Proteomes" id="UP000179129">
    <property type="component" value="Unassembled WGS sequence"/>
</dbReference>
<comment type="caution">
    <text evidence="2">The sequence shown here is derived from an EMBL/GenBank/DDBJ whole genome shotgun (WGS) entry which is preliminary data.</text>
</comment>
<dbReference type="EMBL" id="MFIX01000035">
    <property type="protein sequence ID" value="OGG05886.1"/>
    <property type="molecule type" value="Genomic_DNA"/>
</dbReference>
<feature type="domain" description="DUF2264" evidence="1">
    <location>
        <begin position="57"/>
        <end position="411"/>
    </location>
</feature>
<accession>A0A1F5Z0G5</accession>
<dbReference type="PANTHER" id="PTHR35339:SF4">
    <property type="entry name" value="LINALOOL DEHYDRATASE_ISOMERASE DOMAIN-CONTAINING PROTEIN"/>
    <property type="match status" value="1"/>
</dbReference>
<dbReference type="STRING" id="1817867.A3F83_10755"/>
<name>A0A1F5Z0G5_9BACT</name>
<proteinExistence type="predicted"/>
<evidence type="ECO:0000259" key="1">
    <source>
        <dbReference type="Pfam" id="PF10022"/>
    </source>
</evidence>
<dbReference type="InterPro" id="IPR016624">
    <property type="entry name" value="UCP014753"/>
</dbReference>
<dbReference type="Pfam" id="PF10022">
    <property type="entry name" value="DUF2264"/>
    <property type="match status" value="1"/>
</dbReference>
<protein>
    <recommendedName>
        <fullName evidence="1">DUF2264 domain-containing protein</fullName>
    </recommendedName>
</protein>
<reference evidence="2 3" key="1">
    <citation type="journal article" date="2016" name="Nat. Commun.">
        <title>Thousands of microbial genomes shed light on interconnected biogeochemical processes in an aquifer system.</title>
        <authorList>
            <person name="Anantharaman K."/>
            <person name="Brown C.T."/>
            <person name="Hug L.A."/>
            <person name="Sharon I."/>
            <person name="Castelle C.J."/>
            <person name="Probst A.J."/>
            <person name="Thomas B.C."/>
            <person name="Singh A."/>
            <person name="Wilkins M.J."/>
            <person name="Karaoz U."/>
            <person name="Brodie E.L."/>
            <person name="Williams K.H."/>
            <person name="Hubbard S.S."/>
            <person name="Banfield J.F."/>
        </authorList>
    </citation>
    <scope>NUCLEOTIDE SEQUENCE [LARGE SCALE GENOMIC DNA]</scope>
</reference>
<evidence type="ECO:0000313" key="2">
    <source>
        <dbReference type="EMBL" id="OGG05886.1"/>
    </source>
</evidence>
<evidence type="ECO:0000313" key="3">
    <source>
        <dbReference type="Proteomes" id="UP000179129"/>
    </source>
</evidence>